<dbReference type="AlphaFoldDB" id="A0A4S8JFU9"/>
<organism evidence="1 2">
    <name type="scientific">Musa balbisiana</name>
    <name type="common">Banana</name>
    <dbReference type="NCBI Taxonomy" id="52838"/>
    <lineage>
        <taxon>Eukaryota</taxon>
        <taxon>Viridiplantae</taxon>
        <taxon>Streptophyta</taxon>
        <taxon>Embryophyta</taxon>
        <taxon>Tracheophyta</taxon>
        <taxon>Spermatophyta</taxon>
        <taxon>Magnoliopsida</taxon>
        <taxon>Liliopsida</taxon>
        <taxon>Zingiberales</taxon>
        <taxon>Musaceae</taxon>
        <taxon>Musa</taxon>
    </lineage>
</organism>
<reference evidence="1 2" key="1">
    <citation type="journal article" date="2019" name="Nat. Plants">
        <title>Genome sequencing of Musa balbisiana reveals subgenome evolution and function divergence in polyploid bananas.</title>
        <authorList>
            <person name="Yao X."/>
        </authorList>
    </citation>
    <scope>NUCLEOTIDE SEQUENCE [LARGE SCALE GENOMIC DNA]</scope>
    <source>
        <strain evidence="2">cv. DH-PKW</strain>
        <tissue evidence="1">Leaves</tissue>
    </source>
</reference>
<name>A0A4S8JFU9_MUSBA</name>
<protein>
    <submittedName>
        <fullName evidence="1">Uncharacterized protein</fullName>
    </submittedName>
</protein>
<dbReference type="Proteomes" id="UP000317650">
    <property type="component" value="Chromosome 7"/>
</dbReference>
<dbReference type="EMBL" id="PYDT01000005">
    <property type="protein sequence ID" value="THU60575.1"/>
    <property type="molecule type" value="Genomic_DNA"/>
</dbReference>
<proteinExistence type="predicted"/>
<evidence type="ECO:0000313" key="1">
    <source>
        <dbReference type="EMBL" id="THU60575.1"/>
    </source>
</evidence>
<comment type="caution">
    <text evidence="1">The sequence shown here is derived from an EMBL/GenBank/DDBJ whole genome shotgun (WGS) entry which is preliminary data.</text>
</comment>
<evidence type="ECO:0000313" key="2">
    <source>
        <dbReference type="Proteomes" id="UP000317650"/>
    </source>
</evidence>
<gene>
    <name evidence="1" type="ORF">C4D60_Mb07t14230</name>
</gene>
<keyword evidence="2" id="KW-1185">Reference proteome</keyword>
<sequence length="90" mass="9934">MYRSDDISVRGLLDTGRVRGDGFLNGAPSPFGLLPRCSLLHLSFSSSRSSSLADYTARMKTAFVVEAPRLCYSSIVLTLFVSFELRKVIL</sequence>
<accession>A0A4S8JFU9</accession>